<proteinExistence type="predicted"/>
<name>A0A8S5QAQ4_9CAUD</name>
<protein>
    <submittedName>
        <fullName evidence="1">Uncharacterized protein</fullName>
    </submittedName>
</protein>
<organism evidence="1">
    <name type="scientific">Siphoviridae sp. ctoic9</name>
    <dbReference type="NCBI Taxonomy" id="2825671"/>
    <lineage>
        <taxon>Viruses</taxon>
        <taxon>Duplodnaviria</taxon>
        <taxon>Heunggongvirae</taxon>
        <taxon>Uroviricota</taxon>
        <taxon>Caudoviricetes</taxon>
    </lineage>
</organism>
<dbReference type="EMBL" id="BK015608">
    <property type="protein sequence ID" value="DAE15596.1"/>
    <property type="molecule type" value="Genomic_DNA"/>
</dbReference>
<reference evidence="1" key="1">
    <citation type="journal article" date="2021" name="Proc. Natl. Acad. Sci. U.S.A.">
        <title>A Catalog of Tens of Thousands of Viruses from Human Metagenomes Reveals Hidden Associations with Chronic Diseases.</title>
        <authorList>
            <person name="Tisza M.J."/>
            <person name="Buck C.B."/>
        </authorList>
    </citation>
    <scope>NUCLEOTIDE SEQUENCE</scope>
    <source>
        <strain evidence="1">Ctoic9</strain>
    </source>
</reference>
<sequence>MGRGYLRSASWELAQRRRACSEKYDTATRAAPAIFFKKNSEKLTCIEGLSLSLTISRQPKKPKRIGTLTTKPAKRVESFVFIALGICRWCRQEAFEPRGCSVPATASPCAH</sequence>
<accession>A0A8S5QAQ4</accession>
<evidence type="ECO:0000313" key="1">
    <source>
        <dbReference type="EMBL" id="DAE15596.1"/>
    </source>
</evidence>